<dbReference type="Gene3D" id="3.40.50.1820">
    <property type="entry name" value="alpha/beta hydrolase"/>
    <property type="match status" value="1"/>
</dbReference>
<proteinExistence type="predicted"/>
<dbReference type="PANTHER" id="PTHR37017:SF11">
    <property type="entry name" value="ESTERASE_LIPASE_THIOESTERASE DOMAIN-CONTAINING PROTEIN"/>
    <property type="match status" value="1"/>
</dbReference>
<dbReference type="Pfam" id="PF12697">
    <property type="entry name" value="Abhydrolase_6"/>
    <property type="match status" value="1"/>
</dbReference>
<dbReference type="PANTHER" id="PTHR37017">
    <property type="entry name" value="AB HYDROLASE-1 DOMAIN-CONTAINING PROTEIN-RELATED"/>
    <property type="match status" value="1"/>
</dbReference>
<reference evidence="3" key="1">
    <citation type="journal article" date="2020" name="Stud. Mycol.">
        <title>101 Dothideomycetes genomes: a test case for predicting lifestyles and emergence of pathogens.</title>
        <authorList>
            <person name="Haridas S."/>
            <person name="Albert R."/>
            <person name="Binder M."/>
            <person name="Bloem J."/>
            <person name="Labutti K."/>
            <person name="Salamov A."/>
            <person name="Andreopoulos B."/>
            <person name="Baker S."/>
            <person name="Barry K."/>
            <person name="Bills G."/>
            <person name="Bluhm B."/>
            <person name="Cannon C."/>
            <person name="Castanera R."/>
            <person name="Culley D."/>
            <person name="Daum C."/>
            <person name="Ezra D."/>
            <person name="Gonzalez J."/>
            <person name="Henrissat B."/>
            <person name="Kuo A."/>
            <person name="Liang C."/>
            <person name="Lipzen A."/>
            <person name="Lutzoni F."/>
            <person name="Magnuson J."/>
            <person name="Mondo S."/>
            <person name="Nolan M."/>
            <person name="Ohm R."/>
            <person name="Pangilinan J."/>
            <person name="Park H.-J."/>
            <person name="Ramirez L."/>
            <person name="Alfaro M."/>
            <person name="Sun H."/>
            <person name="Tritt A."/>
            <person name="Yoshinaga Y."/>
            <person name="Zwiers L.-H."/>
            <person name="Turgeon B."/>
            <person name="Goodwin S."/>
            <person name="Spatafora J."/>
            <person name="Crous P."/>
            <person name="Grigoriev I."/>
        </authorList>
    </citation>
    <scope>NUCLEOTIDE SEQUENCE</scope>
    <source>
        <strain evidence="3">CBS 690.94</strain>
    </source>
</reference>
<gene>
    <name evidence="3" type="ORF">P171DRAFT_459309</name>
</gene>
<dbReference type="EMBL" id="MU001518">
    <property type="protein sequence ID" value="KAF2437242.1"/>
    <property type="molecule type" value="Genomic_DNA"/>
</dbReference>
<dbReference type="Proteomes" id="UP000799764">
    <property type="component" value="Unassembled WGS sequence"/>
</dbReference>
<evidence type="ECO:0000313" key="4">
    <source>
        <dbReference type="Proteomes" id="UP000799764"/>
    </source>
</evidence>
<sequence>MQGGCRFKSPRPPYPSLNQEDPDFIAKDLSDDAASVEIILRKLVEEESKTVVVVMHSYGGLVGAEAVPEELTLKDRKEKTLAGGVSHLFYFAAFVMPPGQSVIKTVGPSPDHDVYDGRFKMRDPLATMYSDLPKEEAEYWAAKVITQSAAVMDTVMKRCAWSYVPSTYVVCTADKAVPPPVQDMFAGMAGAVKKEIKSGHSAFLSKPEEVIALIEIAH</sequence>
<comment type="caution">
    <text evidence="3">The sequence shown here is derived from an EMBL/GenBank/DDBJ whole genome shotgun (WGS) entry which is preliminary data.</text>
</comment>
<feature type="region of interest" description="Disordered" evidence="1">
    <location>
        <begin position="1"/>
        <end position="20"/>
    </location>
</feature>
<accession>A0A9P4U5Q7</accession>
<evidence type="ECO:0000259" key="2">
    <source>
        <dbReference type="Pfam" id="PF12697"/>
    </source>
</evidence>
<evidence type="ECO:0000313" key="3">
    <source>
        <dbReference type="EMBL" id="KAF2437242.1"/>
    </source>
</evidence>
<dbReference type="OrthoDB" id="408373at2759"/>
<name>A0A9P4U5Q7_9PLEO</name>
<evidence type="ECO:0000256" key="1">
    <source>
        <dbReference type="SAM" id="MobiDB-lite"/>
    </source>
</evidence>
<dbReference type="InterPro" id="IPR000073">
    <property type="entry name" value="AB_hydrolase_1"/>
</dbReference>
<feature type="domain" description="AB hydrolase-1" evidence="2">
    <location>
        <begin position="22"/>
        <end position="212"/>
    </location>
</feature>
<dbReference type="SUPFAM" id="SSF53474">
    <property type="entry name" value="alpha/beta-Hydrolases"/>
    <property type="match status" value="1"/>
</dbReference>
<dbReference type="InterPro" id="IPR052897">
    <property type="entry name" value="Sec-Metab_Biosynth_Hydrolase"/>
</dbReference>
<protein>
    <recommendedName>
        <fullName evidence="2">AB hydrolase-1 domain-containing protein</fullName>
    </recommendedName>
</protein>
<keyword evidence="4" id="KW-1185">Reference proteome</keyword>
<dbReference type="InterPro" id="IPR029058">
    <property type="entry name" value="AB_hydrolase_fold"/>
</dbReference>
<dbReference type="AlphaFoldDB" id="A0A9P4U5Q7"/>
<organism evidence="3 4">
    <name type="scientific">Karstenula rhodostoma CBS 690.94</name>
    <dbReference type="NCBI Taxonomy" id="1392251"/>
    <lineage>
        <taxon>Eukaryota</taxon>
        <taxon>Fungi</taxon>
        <taxon>Dikarya</taxon>
        <taxon>Ascomycota</taxon>
        <taxon>Pezizomycotina</taxon>
        <taxon>Dothideomycetes</taxon>
        <taxon>Pleosporomycetidae</taxon>
        <taxon>Pleosporales</taxon>
        <taxon>Massarineae</taxon>
        <taxon>Didymosphaeriaceae</taxon>
        <taxon>Karstenula</taxon>
    </lineage>
</organism>